<name>A0A1I6NPH1_9FLAO</name>
<organism evidence="4 5">
    <name type="scientific">Lutibacter maritimus</name>
    <dbReference type="NCBI Taxonomy" id="593133"/>
    <lineage>
        <taxon>Bacteria</taxon>
        <taxon>Pseudomonadati</taxon>
        <taxon>Bacteroidota</taxon>
        <taxon>Flavobacteriia</taxon>
        <taxon>Flavobacteriales</taxon>
        <taxon>Flavobacteriaceae</taxon>
        <taxon>Lutibacter</taxon>
    </lineage>
</organism>
<dbReference type="OrthoDB" id="1522765at2"/>
<gene>
    <name evidence="4" type="ORF">SAMN04488006_0337</name>
</gene>
<evidence type="ECO:0000256" key="1">
    <source>
        <dbReference type="SAM" id="SignalP"/>
    </source>
</evidence>
<feature type="signal peptide" evidence="1">
    <location>
        <begin position="1"/>
        <end position="19"/>
    </location>
</feature>
<dbReference type="PANTHER" id="PTHR46825:SF15">
    <property type="entry name" value="BETA-LACTAMASE-RELATED DOMAIN-CONTAINING PROTEIN"/>
    <property type="match status" value="1"/>
</dbReference>
<dbReference type="InterPro" id="IPR001466">
    <property type="entry name" value="Beta-lactam-related"/>
</dbReference>
<dbReference type="Gene3D" id="2.40.128.600">
    <property type="match status" value="1"/>
</dbReference>
<reference evidence="5" key="1">
    <citation type="submission" date="2016-10" db="EMBL/GenBank/DDBJ databases">
        <authorList>
            <person name="Varghese N."/>
            <person name="Submissions S."/>
        </authorList>
    </citation>
    <scope>NUCLEOTIDE SEQUENCE [LARGE SCALE GENOMIC DNA]</scope>
    <source>
        <strain evidence="5">DSM 24450</strain>
    </source>
</reference>
<dbReference type="AlphaFoldDB" id="A0A1I6NPH1"/>
<dbReference type="Proteomes" id="UP000199312">
    <property type="component" value="Unassembled WGS sequence"/>
</dbReference>
<dbReference type="Gene3D" id="3.40.710.10">
    <property type="entry name" value="DD-peptidase/beta-lactamase superfamily"/>
    <property type="match status" value="1"/>
</dbReference>
<keyword evidence="5" id="KW-1185">Reference proteome</keyword>
<protein>
    <submittedName>
        <fullName evidence="4">CubicO group peptidase, beta-lactamase class C family</fullName>
    </submittedName>
</protein>
<keyword evidence="1" id="KW-0732">Signal</keyword>
<dbReference type="InterPro" id="IPR050491">
    <property type="entry name" value="AmpC-like"/>
</dbReference>
<sequence>MKFLKTLLAILVVSTSVFSQTKEQINHLDAYFQKSLNEWQIPGMAIAIVNADSIVFSKGYGYSNIKKNTKVDGNTLFAVASNSKAFTASAIAILVEEGKLKWTDKVIDYLPYFKMYDAYTTLNFTIEDLLCHRSGLATFSGDLLWYGTTLTAEEIIEAQQYLTPKYDFRTTFGYSNIAFLAAGKIVEKVSGNSWAEFVKQHFLSPLQMNRTLTSTSQLSKSTNVATPYYFENGTNNEVNWVNWDNIAPAGALISSVNDFSKWLQLNLHEGTINKTTIFNDRSFRRITTPHINFEVGKNTENIHFKSYGLGWDLQDYEGYKVVSHGGGYDGMISKSFFIPEKKIGVVILTNSLNWLPGALSNKILDVILTNNLEGKDWSADYLGYKNQQAKRDSIQFSEIENLRGKLNSNHLTIDKYTGVYKDKMYGTVTVSVKNNKLHFNMDKTPIFYADLKHWNHHIFTFRFPKELSSLPEGKLWFDLNKEGEISKLHIDVPNPDFDFTEFEFIKQ</sequence>
<dbReference type="InterPro" id="IPR012338">
    <property type="entry name" value="Beta-lactam/transpept-like"/>
</dbReference>
<dbReference type="STRING" id="593133.SAMN04488006_0337"/>
<feature type="domain" description="Beta-lactamase-related" evidence="2">
    <location>
        <begin position="28"/>
        <end position="361"/>
    </location>
</feature>
<proteinExistence type="predicted"/>
<dbReference type="PANTHER" id="PTHR46825">
    <property type="entry name" value="D-ALANYL-D-ALANINE-CARBOXYPEPTIDASE/ENDOPEPTIDASE AMPH"/>
    <property type="match status" value="1"/>
</dbReference>
<feature type="chain" id="PRO_5011699798" evidence="1">
    <location>
        <begin position="20"/>
        <end position="507"/>
    </location>
</feature>
<dbReference type="RefSeq" id="WP_090221857.1">
    <property type="nucleotide sequence ID" value="NZ_FOZP01000001.1"/>
</dbReference>
<evidence type="ECO:0000259" key="2">
    <source>
        <dbReference type="Pfam" id="PF00144"/>
    </source>
</evidence>
<evidence type="ECO:0000313" key="4">
    <source>
        <dbReference type="EMBL" id="SFS29892.1"/>
    </source>
</evidence>
<dbReference type="InterPro" id="IPR021860">
    <property type="entry name" value="Peptidase_S12_Pab87-rel_C"/>
</dbReference>
<evidence type="ECO:0000313" key="5">
    <source>
        <dbReference type="Proteomes" id="UP000199312"/>
    </source>
</evidence>
<dbReference type="EMBL" id="FOZP01000001">
    <property type="protein sequence ID" value="SFS29892.1"/>
    <property type="molecule type" value="Genomic_DNA"/>
</dbReference>
<accession>A0A1I6NPH1</accession>
<dbReference type="Pfam" id="PF11954">
    <property type="entry name" value="DUF3471"/>
    <property type="match status" value="1"/>
</dbReference>
<dbReference type="SUPFAM" id="SSF56601">
    <property type="entry name" value="beta-lactamase/transpeptidase-like"/>
    <property type="match status" value="1"/>
</dbReference>
<feature type="domain" description="Peptidase S12 Pab87-related C-terminal" evidence="3">
    <location>
        <begin position="408"/>
        <end position="504"/>
    </location>
</feature>
<dbReference type="Pfam" id="PF00144">
    <property type="entry name" value="Beta-lactamase"/>
    <property type="match status" value="1"/>
</dbReference>
<evidence type="ECO:0000259" key="3">
    <source>
        <dbReference type="Pfam" id="PF11954"/>
    </source>
</evidence>